<feature type="transmembrane region" description="Helical" evidence="3">
    <location>
        <begin position="231"/>
        <end position="254"/>
    </location>
</feature>
<dbReference type="AlphaFoldDB" id="A0A9J7MSU6"/>
<accession>A0A9J7MSU6</accession>
<dbReference type="Proteomes" id="UP000001554">
    <property type="component" value="Chromosome 5"/>
</dbReference>
<dbReference type="GeneID" id="118416761"/>
<evidence type="ECO:0000256" key="1">
    <source>
        <dbReference type="ARBA" id="ARBA00008335"/>
    </source>
</evidence>
<sequence length="393" mass="42704">MTGFHISSRTYVMFLSEDISDKDSAVLYRSVLTVGGLVGGMAMHGQILASYRRSGYDACHSNATYGANNTNSSVDSVSMVMMKNGYLISSATVCIMILAGVLAIIFGTAERKDISSSSGGERAGQSLLMIKTLKTVLTFRPNVYFLLGFLCIQTTMAIGHGTLALYLQYSLDLEDQIENVILALMASSVLTIPLIALIVSKFGKKTTYICCQLAGIPMFIGFQFVPSGSLAIYAIIIALGIPLGAQYFMPWVLISDIIEDCYLQTKERLDTAFMAVLLSVGSLGITIGLIMATIGLEIGGYKLGSCIQPDDVGSAMRILLALYTAIFTFMGVVFLWRYPITEERQKEITEAIRKRKHANAFQQSASRQHESLSTDTNEEALQKGSNKNVPSAI</sequence>
<reference evidence="5" key="2">
    <citation type="submission" date="2025-08" db="UniProtKB">
        <authorList>
            <consortium name="RefSeq"/>
        </authorList>
    </citation>
    <scope>IDENTIFICATION</scope>
    <source>
        <strain evidence="5">S238N-H82</strain>
        <tissue evidence="5">Testes</tissue>
    </source>
</reference>
<keyword evidence="3" id="KW-1133">Transmembrane helix</keyword>
<dbReference type="Pfam" id="PF13347">
    <property type="entry name" value="MFS_2"/>
    <property type="match status" value="1"/>
</dbReference>
<protein>
    <submittedName>
        <fullName evidence="5">Sodium-dependent lysophosphatidylcholine symporter 1-like</fullName>
    </submittedName>
</protein>
<keyword evidence="4" id="KW-1185">Reference proteome</keyword>
<dbReference type="PANTHER" id="PTHR11328:SF24">
    <property type="entry name" value="MAJOR FACILITATOR SUPERFAMILY (MFS) PROFILE DOMAIN-CONTAINING PROTEIN"/>
    <property type="match status" value="1"/>
</dbReference>
<feature type="transmembrane region" description="Helical" evidence="3">
    <location>
        <begin position="316"/>
        <end position="336"/>
    </location>
</feature>
<feature type="region of interest" description="Disordered" evidence="2">
    <location>
        <begin position="359"/>
        <end position="393"/>
    </location>
</feature>
<dbReference type="OrthoDB" id="197206at2759"/>
<organism evidence="4 5">
    <name type="scientific">Branchiostoma floridae</name>
    <name type="common">Florida lancelet</name>
    <name type="synonym">Amphioxus</name>
    <dbReference type="NCBI Taxonomy" id="7739"/>
    <lineage>
        <taxon>Eukaryota</taxon>
        <taxon>Metazoa</taxon>
        <taxon>Chordata</taxon>
        <taxon>Cephalochordata</taxon>
        <taxon>Leptocardii</taxon>
        <taxon>Amphioxiformes</taxon>
        <taxon>Branchiostomatidae</taxon>
        <taxon>Branchiostoma</taxon>
    </lineage>
</organism>
<dbReference type="GO" id="GO:0006869">
    <property type="term" value="P:lipid transport"/>
    <property type="evidence" value="ECO:0000318"/>
    <property type="project" value="GO_Central"/>
</dbReference>
<comment type="similarity">
    <text evidence="1">Belongs to the major facilitator superfamily.</text>
</comment>
<gene>
    <name evidence="5" type="primary">LOC118416761</name>
</gene>
<dbReference type="InterPro" id="IPR036259">
    <property type="entry name" value="MFS_trans_sf"/>
</dbReference>
<dbReference type="OMA" id="HISSRTY"/>
<evidence type="ECO:0000256" key="3">
    <source>
        <dbReference type="SAM" id="Phobius"/>
    </source>
</evidence>
<feature type="transmembrane region" description="Helical" evidence="3">
    <location>
        <begin position="143"/>
        <end position="167"/>
    </location>
</feature>
<dbReference type="Gene3D" id="1.20.1250.20">
    <property type="entry name" value="MFS general substrate transporter like domains"/>
    <property type="match status" value="1"/>
</dbReference>
<feature type="transmembrane region" description="Helical" evidence="3">
    <location>
        <begin position="86"/>
        <end position="106"/>
    </location>
</feature>
<feature type="compositionally biased region" description="Polar residues" evidence="2">
    <location>
        <begin position="383"/>
        <end position="393"/>
    </location>
</feature>
<feature type="transmembrane region" description="Helical" evidence="3">
    <location>
        <begin position="275"/>
        <end position="296"/>
    </location>
</feature>
<dbReference type="GO" id="GO:0055085">
    <property type="term" value="P:transmembrane transport"/>
    <property type="evidence" value="ECO:0000318"/>
    <property type="project" value="GO_Central"/>
</dbReference>
<feature type="transmembrane region" description="Helical" evidence="3">
    <location>
        <begin position="179"/>
        <end position="199"/>
    </location>
</feature>
<dbReference type="KEGG" id="bfo:118416761"/>
<dbReference type="PANTHER" id="PTHR11328">
    <property type="entry name" value="MAJOR FACILITATOR SUPERFAMILY DOMAIN-CONTAINING PROTEIN"/>
    <property type="match status" value="1"/>
</dbReference>
<keyword evidence="3" id="KW-0812">Transmembrane</keyword>
<evidence type="ECO:0000256" key="2">
    <source>
        <dbReference type="SAM" id="MobiDB-lite"/>
    </source>
</evidence>
<keyword evidence="3" id="KW-0472">Membrane</keyword>
<evidence type="ECO:0000313" key="5">
    <source>
        <dbReference type="RefSeq" id="XP_035677885.1"/>
    </source>
</evidence>
<evidence type="ECO:0000313" key="4">
    <source>
        <dbReference type="Proteomes" id="UP000001554"/>
    </source>
</evidence>
<dbReference type="GO" id="GO:0015293">
    <property type="term" value="F:symporter activity"/>
    <property type="evidence" value="ECO:0007669"/>
    <property type="project" value="InterPro"/>
</dbReference>
<dbReference type="RefSeq" id="XP_035677885.1">
    <property type="nucleotide sequence ID" value="XM_035821992.1"/>
</dbReference>
<reference evidence="4" key="1">
    <citation type="journal article" date="2020" name="Nat. Ecol. Evol.">
        <title>Deeply conserved synteny resolves early events in vertebrate evolution.</title>
        <authorList>
            <person name="Simakov O."/>
            <person name="Marletaz F."/>
            <person name="Yue J.X."/>
            <person name="O'Connell B."/>
            <person name="Jenkins J."/>
            <person name="Brandt A."/>
            <person name="Calef R."/>
            <person name="Tung C.H."/>
            <person name="Huang T.K."/>
            <person name="Schmutz J."/>
            <person name="Satoh N."/>
            <person name="Yu J.K."/>
            <person name="Putnam N.H."/>
            <person name="Green R.E."/>
            <person name="Rokhsar D.S."/>
        </authorList>
    </citation>
    <scope>NUCLEOTIDE SEQUENCE [LARGE SCALE GENOMIC DNA]</scope>
    <source>
        <strain evidence="4">S238N-H82</strain>
    </source>
</reference>
<dbReference type="GO" id="GO:0008643">
    <property type="term" value="P:carbohydrate transport"/>
    <property type="evidence" value="ECO:0007669"/>
    <property type="project" value="InterPro"/>
</dbReference>
<feature type="transmembrane region" description="Helical" evidence="3">
    <location>
        <begin position="206"/>
        <end position="225"/>
    </location>
</feature>
<name>A0A9J7MSU6_BRAFL</name>
<dbReference type="SUPFAM" id="SSF103473">
    <property type="entry name" value="MFS general substrate transporter"/>
    <property type="match status" value="1"/>
</dbReference>
<proteinExistence type="inferred from homology"/>
<dbReference type="GO" id="GO:0005886">
    <property type="term" value="C:plasma membrane"/>
    <property type="evidence" value="ECO:0000318"/>
    <property type="project" value="GO_Central"/>
</dbReference>
<dbReference type="InterPro" id="IPR039672">
    <property type="entry name" value="MFS_2"/>
</dbReference>